<feature type="transmembrane region" description="Helical" evidence="7">
    <location>
        <begin position="281"/>
        <end position="306"/>
    </location>
</feature>
<feature type="transmembrane region" description="Helical" evidence="7">
    <location>
        <begin position="555"/>
        <end position="574"/>
    </location>
</feature>
<proteinExistence type="inferred from homology"/>
<dbReference type="GO" id="GO:0005886">
    <property type="term" value="C:plasma membrane"/>
    <property type="evidence" value="ECO:0007669"/>
    <property type="project" value="TreeGrafter"/>
</dbReference>
<dbReference type="SUPFAM" id="SSF103473">
    <property type="entry name" value="MFS general substrate transporter"/>
    <property type="match status" value="1"/>
</dbReference>
<dbReference type="InterPro" id="IPR011701">
    <property type="entry name" value="MFS"/>
</dbReference>
<evidence type="ECO:0000256" key="5">
    <source>
        <dbReference type="ARBA" id="ARBA00022989"/>
    </source>
</evidence>
<dbReference type="OrthoDB" id="4078873at2759"/>
<dbReference type="EMBL" id="MU005993">
    <property type="protein sequence ID" value="KAF2859422.1"/>
    <property type="molecule type" value="Genomic_DNA"/>
</dbReference>
<feature type="transmembrane region" description="Helical" evidence="7">
    <location>
        <begin position="105"/>
        <end position="126"/>
    </location>
</feature>
<accession>A0A6A7BWH6</accession>
<evidence type="ECO:0000256" key="7">
    <source>
        <dbReference type="SAM" id="Phobius"/>
    </source>
</evidence>
<feature type="transmembrane region" description="Helical" evidence="7">
    <location>
        <begin position="312"/>
        <end position="330"/>
    </location>
</feature>
<dbReference type="Gene3D" id="1.20.1250.20">
    <property type="entry name" value="MFS general substrate transporter like domains"/>
    <property type="match status" value="2"/>
</dbReference>
<dbReference type="Proteomes" id="UP000799421">
    <property type="component" value="Unassembled WGS sequence"/>
</dbReference>
<keyword evidence="6 7" id="KW-0472">Membrane</keyword>
<evidence type="ECO:0000313" key="8">
    <source>
        <dbReference type="EMBL" id="KAF2859422.1"/>
    </source>
</evidence>
<feature type="transmembrane region" description="Helical" evidence="7">
    <location>
        <begin position="226"/>
        <end position="249"/>
    </location>
</feature>
<feature type="transmembrane region" description="Helical" evidence="7">
    <location>
        <begin position="75"/>
        <end position="99"/>
    </location>
</feature>
<feature type="transmembrane region" description="Helical" evidence="7">
    <location>
        <begin position="138"/>
        <end position="157"/>
    </location>
</feature>
<feature type="transmembrane region" description="Helical" evidence="7">
    <location>
        <begin position="195"/>
        <end position="214"/>
    </location>
</feature>
<keyword evidence="4 7" id="KW-0812">Transmembrane</keyword>
<feature type="transmembrane region" description="Helical" evidence="7">
    <location>
        <begin position="475"/>
        <end position="494"/>
    </location>
</feature>
<feature type="transmembrane region" description="Helical" evidence="7">
    <location>
        <begin position="416"/>
        <end position="436"/>
    </location>
</feature>
<dbReference type="Pfam" id="PF07690">
    <property type="entry name" value="MFS_1"/>
    <property type="match status" value="1"/>
</dbReference>
<evidence type="ECO:0000256" key="1">
    <source>
        <dbReference type="ARBA" id="ARBA00004141"/>
    </source>
</evidence>
<keyword evidence="9" id="KW-1185">Reference proteome</keyword>
<keyword evidence="3" id="KW-0813">Transport</keyword>
<dbReference type="AlphaFoldDB" id="A0A6A7BWH6"/>
<feature type="transmembrane region" description="Helical" evidence="7">
    <location>
        <begin position="163"/>
        <end position="183"/>
    </location>
</feature>
<comment type="subcellular location">
    <subcellularLocation>
        <location evidence="1">Membrane</location>
        <topology evidence="1">Multi-pass membrane protein</topology>
    </subcellularLocation>
</comment>
<dbReference type="FunFam" id="1.20.1250.20:FF:000284">
    <property type="entry name" value="Siderophore iron transporter mirB"/>
    <property type="match status" value="1"/>
</dbReference>
<feature type="transmembrane region" description="Helical" evidence="7">
    <location>
        <begin position="350"/>
        <end position="372"/>
    </location>
</feature>
<name>A0A6A7BWH6_9PEZI</name>
<reference evidence="8" key="1">
    <citation type="journal article" date="2020" name="Stud. Mycol.">
        <title>101 Dothideomycetes genomes: a test case for predicting lifestyles and emergence of pathogens.</title>
        <authorList>
            <person name="Haridas S."/>
            <person name="Albert R."/>
            <person name="Binder M."/>
            <person name="Bloem J."/>
            <person name="Labutti K."/>
            <person name="Salamov A."/>
            <person name="Andreopoulos B."/>
            <person name="Baker S."/>
            <person name="Barry K."/>
            <person name="Bills G."/>
            <person name="Bluhm B."/>
            <person name="Cannon C."/>
            <person name="Castanera R."/>
            <person name="Culley D."/>
            <person name="Daum C."/>
            <person name="Ezra D."/>
            <person name="Gonzalez J."/>
            <person name="Henrissat B."/>
            <person name="Kuo A."/>
            <person name="Liang C."/>
            <person name="Lipzen A."/>
            <person name="Lutzoni F."/>
            <person name="Magnuson J."/>
            <person name="Mondo S."/>
            <person name="Nolan M."/>
            <person name="Ohm R."/>
            <person name="Pangilinan J."/>
            <person name="Park H.-J."/>
            <person name="Ramirez L."/>
            <person name="Alfaro M."/>
            <person name="Sun H."/>
            <person name="Tritt A."/>
            <person name="Yoshinaga Y."/>
            <person name="Zwiers L.-H."/>
            <person name="Turgeon B."/>
            <person name="Goodwin S."/>
            <person name="Spatafora J."/>
            <person name="Crous P."/>
            <person name="Grigoriev I."/>
        </authorList>
    </citation>
    <scope>NUCLEOTIDE SEQUENCE</scope>
    <source>
        <strain evidence="8">CBS 480.64</strain>
    </source>
</reference>
<dbReference type="PANTHER" id="PTHR23501">
    <property type="entry name" value="MAJOR FACILITATOR SUPERFAMILY"/>
    <property type="match status" value="1"/>
</dbReference>
<comment type="similarity">
    <text evidence="2">Belongs to the major facilitator superfamily.</text>
</comment>
<sequence>MGWDVLSQLHLGTDGKDTTFTKSGESNDDLSLKEANEKEIETNPNTVSKKDPIGVQKAEAAALVWSKKAVYATYAWVWVCFFMLALQSSIMTYATVAAYSTFSATPAYTTASILGNIVGGVLKLPIAKLLNLWGRAEGFVFGFTIYLVGLIILAAGSGSTSYAAGYTLYWIGYDALYLIMDVFVADTSGLRNRAWAFAFVSTPFICTAFTGPLAANSFLAHTTWRWAIAAFCIIQPVVFLPLAVVFKFYQKKAQKMGLYRREPSGRTTLQSIVHYFHEFDVIGALLLMAAFVILLLPFSLITYARITFDSPTFVAMVIVGVLLFPVFAIWEKYFARTHFVRWELFRQRTLLGACLLAGVLFFSFYCWNLNFYNFCKVVYALKVADAGYMTQIYNVGSTFWGVVFGVWVRKTKHFKYACLCFGLPVLFLGAGLLIHFRGEDHGIGYVIMCQIFIAIGGGMLVIGEDMAAMAACDREGVAMALALIYLSSAIGGAIGDAVAGSIYGATWRKAAISKGLSPSFAEEMYLGGYMKQEMFIPGTMEREAFNYAWSQTLRWGGVASTCILILAIPAIAMWKNYRVDKKQNKGTVI</sequence>
<protein>
    <submittedName>
        <fullName evidence="8">Putative siderochrome-iron transporter</fullName>
    </submittedName>
</protein>
<dbReference type="InterPro" id="IPR036259">
    <property type="entry name" value="MFS_trans_sf"/>
</dbReference>
<feature type="transmembrane region" description="Helical" evidence="7">
    <location>
        <begin position="442"/>
        <end position="463"/>
    </location>
</feature>
<organism evidence="8 9">
    <name type="scientific">Piedraia hortae CBS 480.64</name>
    <dbReference type="NCBI Taxonomy" id="1314780"/>
    <lineage>
        <taxon>Eukaryota</taxon>
        <taxon>Fungi</taxon>
        <taxon>Dikarya</taxon>
        <taxon>Ascomycota</taxon>
        <taxon>Pezizomycotina</taxon>
        <taxon>Dothideomycetes</taxon>
        <taxon>Dothideomycetidae</taxon>
        <taxon>Capnodiales</taxon>
        <taxon>Piedraiaceae</taxon>
        <taxon>Piedraia</taxon>
    </lineage>
</organism>
<keyword evidence="5 7" id="KW-1133">Transmembrane helix</keyword>
<dbReference type="GO" id="GO:0022857">
    <property type="term" value="F:transmembrane transporter activity"/>
    <property type="evidence" value="ECO:0007669"/>
    <property type="project" value="InterPro"/>
</dbReference>
<feature type="transmembrane region" description="Helical" evidence="7">
    <location>
        <begin position="392"/>
        <end position="409"/>
    </location>
</feature>
<evidence type="ECO:0000256" key="4">
    <source>
        <dbReference type="ARBA" id="ARBA00022692"/>
    </source>
</evidence>
<dbReference type="PANTHER" id="PTHR23501:SF107">
    <property type="entry name" value="TRANSPORTER, PUTATIVE (AFU_ORTHOLOGUE AFUA_7G04730)-RELATED"/>
    <property type="match status" value="1"/>
</dbReference>
<gene>
    <name evidence="8" type="ORF">K470DRAFT_300311</name>
</gene>
<evidence type="ECO:0000256" key="3">
    <source>
        <dbReference type="ARBA" id="ARBA00022448"/>
    </source>
</evidence>
<evidence type="ECO:0000256" key="2">
    <source>
        <dbReference type="ARBA" id="ARBA00008335"/>
    </source>
</evidence>
<evidence type="ECO:0000256" key="6">
    <source>
        <dbReference type="ARBA" id="ARBA00023136"/>
    </source>
</evidence>
<evidence type="ECO:0000313" key="9">
    <source>
        <dbReference type="Proteomes" id="UP000799421"/>
    </source>
</evidence>